<dbReference type="AlphaFoldDB" id="A0A1Y0VT36"/>
<gene>
    <name evidence="1" type="ORF">S100892_00434</name>
</gene>
<protein>
    <submittedName>
        <fullName evidence="1">Uncharacterized protein</fullName>
    </submittedName>
</protein>
<name>A0A1Y0VT36_PEDPE</name>
<dbReference type="Proteomes" id="UP000196118">
    <property type="component" value="Chromosome"/>
</dbReference>
<dbReference type="EMBL" id="CP021474">
    <property type="protein sequence ID" value="ARW19039.1"/>
    <property type="molecule type" value="Genomic_DNA"/>
</dbReference>
<evidence type="ECO:0000313" key="2">
    <source>
        <dbReference type="Proteomes" id="UP000196118"/>
    </source>
</evidence>
<accession>A0A1Y0VT36</accession>
<evidence type="ECO:0000313" key="1">
    <source>
        <dbReference type="EMBL" id="ARW19039.1"/>
    </source>
</evidence>
<dbReference type="SUPFAM" id="SSF56601">
    <property type="entry name" value="beta-lactamase/transpeptidase-like"/>
    <property type="match status" value="1"/>
</dbReference>
<dbReference type="InterPro" id="IPR012338">
    <property type="entry name" value="Beta-lactam/transpept-like"/>
</dbReference>
<sequence length="99" mass="11431">MSITDYYKVISFLLNGKILGKNSAAKLYLPGKTKYRAGLYTSRKPFYRLANGYGYGFEDHVRISQDGKKAIVVFSNEQRKGRNNLKKKIDQLSKDYLNR</sequence>
<reference evidence="1 2" key="1">
    <citation type="submission" date="2017-05" db="EMBL/GenBank/DDBJ databases">
        <title>Genome sequence of Pediococcus pentosaceus strain SRCM100892.</title>
        <authorList>
            <person name="Cho S.H."/>
        </authorList>
    </citation>
    <scope>NUCLEOTIDE SEQUENCE [LARGE SCALE GENOMIC DNA]</scope>
    <source>
        <strain evidence="1 2">SRCM100892</strain>
    </source>
</reference>
<proteinExistence type="predicted"/>
<organism evidence="1 2">
    <name type="scientific">Pediococcus pentosaceus</name>
    <dbReference type="NCBI Taxonomy" id="1255"/>
    <lineage>
        <taxon>Bacteria</taxon>
        <taxon>Bacillati</taxon>
        <taxon>Bacillota</taxon>
        <taxon>Bacilli</taxon>
        <taxon>Lactobacillales</taxon>
        <taxon>Lactobacillaceae</taxon>
        <taxon>Pediococcus</taxon>
    </lineage>
</organism>
<dbReference type="Gene3D" id="3.40.710.10">
    <property type="entry name" value="DD-peptidase/beta-lactamase superfamily"/>
    <property type="match status" value="1"/>
</dbReference>